<dbReference type="InterPro" id="IPR013217">
    <property type="entry name" value="Methyltransf_12"/>
</dbReference>
<dbReference type="InterPro" id="IPR029063">
    <property type="entry name" value="SAM-dependent_MTases_sf"/>
</dbReference>
<protein>
    <recommendedName>
        <fullName evidence="1">Methyltransferase type 12 domain-containing protein</fullName>
    </recommendedName>
</protein>
<gene>
    <name evidence="2" type="ORF">HMPREF1222_00171</name>
</gene>
<dbReference type="PANTHER" id="PTHR43861">
    <property type="entry name" value="TRANS-ACONITATE 2-METHYLTRANSFERASE-RELATED"/>
    <property type="match status" value="1"/>
</dbReference>
<dbReference type="Pfam" id="PF08242">
    <property type="entry name" value="Methyltransf_12"/>
    <property type="match status" value="1"/>
</dbReference>
<dbReference type="PATRIC" id="fig|1125702.3.peg.180"/>
<dbReference type="Proteomes" id="UP000014605">
    <property type="component" value="Unassembled WGS sequence"/>
</dbReference>
<evidence type="ECO:0000313" key="2">
    <source>
        <dbReference type="EMBL" id="EPF47910.1"/>
    </source>
</evidence>
<name>S3LDQ5_9SPIR</name>
<evidence type="ECO:0000313" key="3">
    <source>
        <dbReference type="Proteomes" id="UP000014605"/>
    </source>
</evidence>
<feature type="domain" description="Methyltransferase type 12" evidence="1">
    <location>
        <begin position="52"/>
        <end position="142"/>
    </location>
</feature>
<keyword evidence="3" id="KW-1185">Reference proteome</keyword>
<dbReference type="SUPFAM" id="SSF53335">
    <property type="entry name" value="S-adenosyl-L-methionine-dependent methyltransferases"/>
    <property type="match status" value="1"/>
</dbReference>
<dbReference type="EMBL" id="ATFC01000001">
    <property type="protein sequence ID" value="EPF47910.1"/>
    <property type="molecule type" value="Genomic_DNA"/>
</dbReference>
<dbReference type="CDD" id="cd02440">
    <property type="entry name" value="AdoMet_MTases"/>
    <property type="match status" value="1"/>
</dbReference>
<organism evidence="2 3">
    <name type="scientific">Treponema vincentii F0403</name>
    <dbReference type="NCBI Taxonomy" id="1125702"/>
    <lineage>
        <taxon>Bacteria</taxon>
        <taxon>Pseudomonadati</taxon>
        <taxon>Spirochaetota</taxon>
        <taxon>Spirochaetia</taxon>
        <taxon>Spirochaetales</taxon>
        <taxon>Treponemataceae</taxon>
        <taxon>Treponema</taxon>
    </lineage>
</organism>
<sequence>MPNSFRMGIMDTAYFDSKAETWDARSARALRAEKIYNGIIAELYMNPGDHVLDFGCGTGLLGFQFIDAAGTVTFADTSSGMLEQVRKKAASLQGGKVKILDLTKHDVAETYNIIVSLLALHHIEDVEGTVYNLASHVGENGYICFSDLDLEDGSFHYPEVAPHNGIDRTVITDALRKGGMDIICNKTVYTEEKIIDGTVKTYPIFLIIGKRVG</sequence>
<comment type="caution">
    <text evidence="2">The sequence shown here is derived from an EMBL/GenBank/DDBJ whole genome shotgun (WGS) entry which is preliminary data.</text>
</comment>
<reference evidence="2 3" key="1">
    <citation type="submission" date="2013-04" db="EMBL/GenBank/DDBJ databases">
        <title>The Genome Sequence of Treponema vincentii F0403.</title>
        <authorList>
            <consortium name="The Broad Institute Genomics Platform"/>
            <person name="Earl A."/>
            <person name="Ward D."/>
            <person name="Feldgarden M."/>
            <person name="Gevers D."/>
            <person name="Leonetti C."/>
            <person name="Izard J."/>
            <person name="Walker B."/>
            <person name="Young S."/>
            <person name="Zeng Q."/>
            <person name="Gargeya S."/>
            <person name="Fitzgerald M."/>
            <person name="Haas B."/>
            <person name="Abouelleil A."/>
            <person name="Allen A.W."/>
            <person name="Alvarado L."/>
            <person name="Arachchi H.M."/>
            <person name="Berlin A.M."/>
            <person name="Chapman S.B."/>
            <person name="Gainer-Dewar J."/>
            <person name="Goldberg J."/>
            <person name="Griggs A."/>
            <person name="Gujja S."/>
            <person name="Hansen M."/>
            <person name="Howarth C."/>
            <person name="Imamovic A."/>
            <person name="Ireland A."/>
            <person name="Larimer J."/>
            <person name="McCowan C."/>
            <person name="Murphy C."/>
            <person name="Pearson M."/>
            <person name="Poon T.W."/>
            <person name="Priest M."/>
            <person name="Roberts A."/>
            <person name="Saif S."/>
            <person name="Shea T."/>
            <person name="Sisk P."/>
            <person name="Sykes S."/>
            <person name="Wortman J."/>
            <person name="Nusbaum C."/>
            <person name="Birren B."/>
        </authorList>
    </citation>
    <scope>NUCLEOTIDE SEQUENCE [LARGE SCALE GENOMIC DNA]</scope>
    <source>
        <strain evidence="2 3">F0403</strain>
    </source>
</reference>
<proteinExistence type="predicted"/>
<dbReference type="Gene3D" id="3.40.50.150">
    <property type="entry name" value="Vaccinia Virus protein VP39"/>
    <property type="match status" value="1"/>
</dbReference>
<evidence type="ECO:0000259" key="1">
    <source>
        <dbReference type="Pfam" id="PF08242"/>
    </source>
</evidence>
<dbReference type="AlphaFoldDB" id="S3LDQ5"/>
<accession>S3LDQ5</accession>
<dbReference type="HOGENOM" id="CLU_037990_1_2_12"/>